<dbReference type="PANTHER" id="PTHR13468">
    <property type="entry name" value="DEK PROTEIN"/>
    <property type="match status" value="1"/>
</dbReference>
<dbReference type="EMBL" id="QGKY02002305">
    <property type="protein sequence ID" value="KAF2531442.1"/>
    <property type="molecule type" value="Genomic_DNA"/>
</dbReference>
<dbReference type="AlphaFoldDB" id="A0A8S9FL42"/>
<gene>
    <name evidence="1" type="ORF">F2Q70_00031390</name>
</gene>
<dbReference type="PANTHER" id="PTHR13468:SF22">
    <property type="entry name" value="DEK DOMAIN-CONTAINING CHROMATIN-ASSOCIATED PROTEIN 3"/>
    <property type="match status" value="1"/>
</dbReference>
<dbReference type="GO" id="GO:0006325">
    <property type="term" value="P:chromatin organization"/>
    <property type="evidence" value="ECO:0007669"/>
    <property type="project" value="InterPro"/>
</dbReference>
<dbReference type="GO" id="GO:2000779">
    <property type="term" value="P:regulation of double-strand break repair"/>
    <property type="evidence" value="ECO:0007669"/>
    <property type="project" value="TreeGrafter"/>
</dbReference>
<dbReference type="GO" id="GO:0005634">
    <property type="term" value="C:nucleus"/>
    <property type="evidence" value="ECO:0007669"/>
    <property type="project" value="TreeGrafter"/>
</dbReference>
<comment type="caution">
    <text evidence="1">The sequence shown here is derived from an EMBL/GenBank/DDBJ whole genome shotgun (WGS) entry which is preliminary data.</text>
</comment>
<dbReference type="GO" id="GO:0042393">
    <property type="term" value="F:histone binding"/>
    <property type="evidence" value="ECO:0007669"/>
    <property type="project" value="TreeGrafter"/>
</dbReference>
<name>A0A8S9FL42_BRACR</name>
<organism evidence="1">
    <name type="scientific">Brassica cretica</name>
    <name type="common">Mustard</name>
    <dbReference type="NCBI Taxonomy" id="69181"/>
    <lineage>
        <taxon>Eukaryota</taxon>
        <taxon>Viridiplantae</taxon>
        <taxon>Streptophyta</taxon>
        <taxon>Embryophyta</taxon>
        <taxon>Tracheophyta</taxon>
        <taxon>Spermatophyta</taxon>
        <taxon>Magnoliopsida</taxon>
        <taxon>eudicotyledons</taxon>
        <taxon>Gunneridae</taxon>
        <taxon>Pentapetalae</taxon>
        <taxon>rosids</taxon>
        <taxon>malvids</taxon>
        <taxon>Brassicales</taxon>
        <taxon>Brassicaceae</taxon>
        <taxon>Brassiceae</taxon>
        <taxon>Brassica</taxon>
    </lineage>
</organism>
<protein>
    <submittedName>
        <fullName evidence="1">Uncharacterized protein</fullName>
    </submittedName>
</protein>
<accession>A0A8S9FL42</accession>
<dbReference type="GO" id="GO:0003677">
    <property type="term" value="F:DNA binding"/>
    <property type="evidence" value="ECO:0007669"/>
    <property type="project" value="InterPro"/>
</dbReference>
<reference evidence="1" key="1">
    <citation type="submission" date="2019-12" db="EMBL/GenBank/DDBJ databases">
        <title>Genome sequencing and annotation of Brassica cretica.</title>
        <authorList>
            <person name="Studholme D.J."/>
            <person name="Sarris P.F."/>
        </authorList>
    </citation>
    <scope>NUCLEOTIDE SEQUENCE</scope>
    <source>
        <strain evidence="1">PFS-102/07</strain>
        <tissue evidence="1">Leaf</tissue>
    </source>
</reference>
<proteinExistence type="predicted"/>
<dbReference type="InterPro" id="IPR044198">
    <property type="entry name" value="DEK"/>
</dbReference>
<sequence length="130" mass="14988">MRGKKKQTERKSVERLVAGQGPCLKDIPSVAYKVTRKTSDENLKLLHTILFARRGKAAQIKTNILGFSGFVWHGNEEKAEEKIKEKLDKCNKEKLWEFCDLFDIHITKATTKKVSMHMKEILLLSSQQED</sequence>
<evidence type="ECO:0000313" key="1">
    <source>
        <dbReference type="EMBL" id="KAF2531442.1"/>
    </source>
</evidence>